<reference evidence="6 7" key="1">
    <citation type="submission" date="2020-08" db="EMBL/GenBank/DDBJ databases">
        <authorList>
            <person name="Liu C."/>
            <person name="Sun Q."/>
        </authorList>
    </citation>
    <scope>NUCLEOTIDE SEQUENCE [LARGE SCALE GENOMIC DNA]</scope>
    <source>
        <strain evidence="6 7">NSJ-59</strain>
    </source>
</reference>
<evidence type="ECO:0000259" key="5">
    <source>
        <dbReference type="PROSITE" id="PS50977"/>
    </source>
</evidence>
<dbReference type="Gene3D" id="1.10.357.10">
    <property type="entry name" value="Tetracycline Repressor, domain 2"/>
    <property type="match status" value="1"/>
</dbReference>
<dbReference type="InterPro" id="IPR009057">
    <property type="entry name" value="Homeodomain-like_sf"/>
</dbReference>
<keyword evidence="3" id="KW-0804">Transcription</keyword>
<evidence type="ECO:0000256" key="3">
    <source>
        <dbReference type="ARBA" id="ARBA00023163"/>
    </source>
</evidence>
<evidence type="ECO:0000256" key="2">
    <source>
        <dbReference type="ARBA" id="ARBA00023125"/>
    </source>
</evidence>
<gene>
    <name evidence="6" type="ORF">H8J70_09980</name>
</gene>
<name>A0ABR6VJY2_9FIRM</name>
<protein>
    <submittedName>
        <fullName evidence="6">TetR/AcrR family transcriptional regulator</fullName>
    </submittedName>
</protein>
<dbReference type="Pfam" id="PF00440">
    <property type="entry name" value="TetR_N"/>
    <property type="match status" value="1"/>
</dbReference>
<dbReference type="InterPro" id="IPR054156">
    <property type="entry name" value="YxaF_TetR_C"/>
</dbReference>
<keyword evidence="1" id="KW-0805">Transcription regulation</keyword>
<dbReference type="SUPFAM" id="SSF46689">
    <property type="entry name" value="Homeodomain-like"/>
    <property type="match status" value="1"/>
</dbReference>
<dbReference type="InterPro" id="IPR001647">
    <property type="entry name" value="HTH_TetR"/>
</dbReference>
<sequence>MKKGEATKEHLIACAGRLFWRNGYAATGLSEILKEAKLTKGSFYFYFKSKEDLAVAVVGYYHRVVYEWLAGFAADADWETFVTHFTGAMLEGAGKGEHYGCPIAVVGMELAFSHKAIAGVYMEAMEEMQGLFGQVLMSSGLPSDQADSLAGRLFAIYEGNLLLYRMSTDASYIEKLKEQLLATYREYQQRKARI</sequence>
<accession>A0ABR6VJY2</accession>
<feature type="domain" description="HTH tetR-type" evidence="5">
    <location>
        <begin position="5"/>
        <end position="65"/>
    </location>
</feature>
<organism evidence="6 7">
    <name type="scientific">Megasphaera hominis</name>
    <dbReference type="NCBI Taxonomy" id="159836"/>
    <lineage>
        <taxon>Bacteria</taxon>
        <taxon>Bacillati</taxon>
        <taxon>Bacillota</taxon>
        <taxon>Negativicutes</taxon>
        <taxon>Veillonellales</taxon>
        <taxon>Veillonellaceae</taxon>
        <taxon>Megasphaera</taxon>
    </lineage>
</organism>
<evidence type="ECO:0000256" key="4">
    <source>
        <dbReference type="PROSITE-ProRule" id="PRU00335"/>
    </source>
</evidence>
<dbReference type="EMBL" id="JACOGK010000031">
    <property type="protein sequence ID" value="MBC3537580.1"/>
    <property type="molecule type" value="Genomic_DNA"/>
</dbReference>
<comment type="caution">
    <text evidence="6">The sequence shown here is derived from an EMBL/GenBank/DDBJ whole genome shotgun (WGS) entry which is preliminary data.</text>
</comment>
<evidence type="ECO:0000313" key="6">
    <source>
        <dbReference type="EMBL" id="MBC3537580.1"/>
    </source>
</evidence>
<dbReference type="PANTHER" id="PTHR47506">
    <property type="entry name" value="TRANSCRIPTIONAL REGULATORY PROTEIN"/>
    <property type="match status" value="1"/>
</dbReference>
<proteinExistence type="predicted"/>
<dbReference type="Pfam" id="PF21993">
    <property type="entry name" value="TetR_C_13_2"/>
    <property type="match status" value="1"/>
</dbReference>
<keyword evidence="7" id="KW-1185">Reference proteome</keyword>
<feature type="DNA-binding region" description="H-T-H motif" evidence="4">
    <location>
        <begin position="28"/>
        <end position="47"/>
    </location>
</feature>
<evidence type="ECO:0000313" key="7">
    <source>
        <dbReference type="Proteomes" id="UP000606870"/>
    </source>
</evidence>
<dbReference type="RefSeq" id="WP_186504059.1">
    <property type="nucleotide sequence ID" value="NZ_JACOGK010000031.1"/>
</dbReference>
<dbReference type="PROSITE" id="PS50977">
    <property type="entry name" value="HTH_TETR_2"/>
    <property type="match status" value="1"/>
</dbReference>
<dbReference type="Proteomes" id="UP000606870">
    <property type="component" value="Unassembled WGS sequence"/>
</dbReference>
<dbReference type="SUPFAM" id="SSF48498">
    <property type="entry name" value="Tetracyclin repressor-like, C-terminal domain"/>
    <property type="match status" value="1"/>
</dbReference>
<evidence type="ECO:0000256" key="1">
    <source>
        <dbReference type="ARBA" id="ARBA00023015"/>
    </source>
</evidence>
<dbReference type="PANTHER" id="PTHR47506:SF3">
    <property type="entry name" value="HTH-TYPE TRANSCRIPTIONAL REGULATOR LMRA"/>
    <property type="match status" value="1"/>
</dbReference>
<keyword evidence="2 4" id="KW-0238">DNA-binding</keyword>
<dbReference type="PRINTS" id="PR00455">
    <property type="entry name" value="HTHTETR"/>
</dbReference>
<dbReference type="InterPro" id="IPR036271">
    <property type="entry name" value="Tet_transcr_reg_TetR-rel_C_sf"/>
</dbReference>